<protein>
    <submittedName>
        <fullName evidence="13">TonB-dependent receptor</fullName>
    </submittedName>
</protein>
<dbReference type="PANTHER" id="PTHR32552">
    <property type="entry name" value="FERRICHROME IRON RECEPTOR-RELATED"/>
    <property type="match status" value="1"/>
</dbReference>
<feature type="non-terminal residue" evidence="13">
    <location>
        <position position="1"/>
    </location>
</feature>
<gene>
    <name evidence="13" type="ORF">G3N55_06310</name>
</gene>
<dbReference type="GO" id="GO:0009279">
    <property type="term" value="C:cell outer membrane"/>
    <property type="evidence" value="ECO:0007669"/>
    <property type="project" value="UniProtKB-SubCell"/>
</dbReference>
<evidence type="ECO:0000313" key="13">
    <source>
        <dbReference type="EMBL" id="NDY42454.1"/>
    </source>
</evidence>
<comment type="subcellular location">
    <subcellularLocation>
        <location evidence="1">Cell outer membrane</location>
        <topology evidence="1">Multi-pass membrane protein</topology>
    </subcellularLocation>
</comment>
<dbReference type="SUPFAM" id="SSF56935">
    <property type="entry name" value="Porins"/>
    <property type="match status" value="1"/>
</dbReference>
<evidence type="ECO:0000256" key="4">
    <source>
        <dbReference type="ARBA" id="ARBA00022496"/>
    </source>
</evidence>
<dbReference type="RefSeq" id="WP_163298594.1">
    <property type="nucleotide sequence ID" value="NZ_JAAGRR010000058.1"/>
</dbReference>
<dbReference type="Gene3D" id="2.40.170.20">
    <property type="entry name" value="TonB-dependent receptor, beta-barrel domain"/>
    <property type="match status" value="1"/>
</dbReference>
<sequence length="160" mass="18153">TPLPAHLLAPITAENRFKGRAWGAEISATWEAAPWWRLTGTYTYLELDLEPRHGSLDTVTETAEGDSPRHQASLRSSMDLPGRVSLDTWLRYVDELPSQGIAAYLELDLRLAWRPRQGLEVSVTGRNLLDPHHPEFAPDILDTVPTEVERSVYGRVEWHF</sequence>
<keyword evidence="3" id="KW-1134">Transmembrane beta strand</keyword>
<organism evidence="13 14">
    <name type="scientific">Dissulfurirhabdus thermomarina</name>
    <dbReference type="NCBI Taxonomy" id="1765737"/>
    <lineage>
        <taxon>Bacteria</taxon>
        <taxon>Deltaproteobacteria</taxon>
        <taxon>Dissulfurirhabdaceae</taxon>
        <taxon>Dissulfurirhabdus</taxon>
    </lineage>
</organism>
<keyword evidence="6" id="KW-0732">Signal</keyword>
<comment type="caution">
    <text evidence="13">The sequence shown here is derived from an EMBL/GenBank/DDBJ whole genome shotgun (WGS) entry which is preliminary data.</text>
</comment>
<keyword evidence="11" id="KW-0998">Cell outer membrane</keyword>
<keyword evidence="13" id="KW-0675">Receptor</keyword>
<evidence type="ECO:0000313" key="14">
    <source>
        <dbReference type="Proteomes" id="UP000469346"/>
    </source>
</evidence>
<evidence type="ECO:0000256" key="7">
    <source>
        <dbReference type="ARBA" id="ARBA00023004"/>
    </source>
</evidence>
<dbReference type="AlphaFoldDB" id="A0A6N9TRS1"/>
<dbReference type="InterPro" id="IPR036942">
    <property type="entry name" value="Beta-barrel_TonB_sf"/>
</dbReference>
<keyword evidence="2" id="KW-0813">Transport</keyword>
<evidence type="ECO:0000256" key="1">
    <source>
        <dbReference type="ARBA" id="ARBA00004571"/>
    </source>
</evidence>
<keyword evidence="4" id="KW-0410">Iron transport</keyword>
<accession>A0A6N9TRS1</accession>
<keyword evidence="14" id="KW-1185">Reference proteome</keyword>
<evidence type="ECO:0000256" key="10">
    <source>
        <dbReference type="ARBA" id="ARBA00023136"/>
    </source>
</evidence>
<dbReference type="InterPro" id="IPR039426">
    <property type="entry name" value="TonB-dep_rcpt-like"/>
</dbReference>
<keyword evidence="9" id="KW-0798">TonB box</keyword>
<dbReference type="InterPro" id="IPR000531">
    <property type="entry name" value="Beta-barrel_TonB"/>
</dbReference>
<reference evidence="13 14" key="1">
    <citation type="submission" date="2020-02" db="EMBL/GenBank/DDBJ databases">
        <title>Comparative genomics of sulfur disproportionating microorganisms.</title>
        <authorList>
            <person name="Ward L.M."/>
            <person name="Bertran E."/>
            <person name="Johnston D.T."/>
        </authorList>
    </citation>
    <scope>NUCLEOTIDE SEQUENCE [LARGE SCALE GENOMIC DNA]</scope>
    <source>
        <strain evidence="13 14">DSM 100025</strain>
    </source>
</reference>
<keyword evidence="5" id="KW-0812">Transmembrane</keyword>
<dbReference type="GO" id="GO:0015344">
    <property type="term" value="F:siderophore uptake transmembrane transporter activity"/>
    <property type="evidence" value="ECO:0007669"/>
    <property type="project" value="TreeGrafter"/>
</dbReference>
<keyword evidence="7" id="KW-0408">Iron</keyword>
<dbReference type="PANTHER" id="PTHR32552:SF68">
    <property type="entry name" value="FERRICHROME OUTER MEMBRANE TRANSPORTER_PHAGE RECEPTOR"/>
    <property type="match status" value="1"/>
</dbReference>
<dbReference type="Pfam" id="PF00593">
    <property type="entry name" value="TonB_dep_Rec_b-barrel"/>
    <property type="match status" value="1"/>
</dbReference>
<evidence type="ECO:0000256" key="3">
    <source>
        <dbReference type="ARBA" id="ARBA00022452"/>
    </source>
</evidence>
<dbReference type="Proteomes" id="UP000469346">
    <property type="component" value="Unassembled WGS sequence"/>
</dbReference>
<evidence type="ECO:0000256" key="2">
    <source>
        <dbReference type="ARBA" id="ARBA00022448"/>
    </source>
</evidence>
<evidence type="ECO:0000256" key="5">
    <source>
        <dbReference type="ARBA" id="ARBA00022692"/>
    </source>
</evidence>
<proteinExistence type="predicted"/>
<name>A0A6N9TRS1_DISTH</name>
<keyword evidence="8" id="KW-0406">Ion transport</keyword>
<keyword evidence="10" id="KW-0472">Membrane</keyword>
<evidence type="ECO:0000256" key="8">
    <source>
        <dbReference type="ARBA" id="ARBA00023065"/>
    </source>
</evidence>
<evidence type="ECO:0000256" key="6">
    <source>
        <dbReference type="ARBA" id="ARBA00022729"/>
    </source>
</evidence>
<evidence type="ECO:0000259" key="12">
    <source>
        <dbReference type="Pfam" id="PF00593"/>
    </source>
</evidence>
<feature type="domain" description="TonB-dependent receptor-like beta-barrel" evidence="12">
    <location>
        <begin position="18"/>
        <end position="128"/>
    </location>
</feature>
<evidence type="ECO:0000256" key="9">
    <source>
        <dbReference type="ARBA" id="ARBA00023077"/>
    </source>
</evidence>
<dbReference type="EMBL" id="JAAGRR010000058">
    <property type="protein sequence ID" value="NDY42454.1"/>
    <property type="molecule type" value="Genomic_DNA"/>
</dbReference>
<evidence type="ECO:0000256" key="11">
    <source>
        <dbReference type="ARBA" id="ARBA00023237"/>
    </source>
</evidence>